<keyword evidence="1" id="KW-1185">Reference proteome</keyword>
<protein>
    <submittedName>
        <fullName evidence="2">Uncharacterized protein LOC142174424</fullName>
    </submittedName>
</protein>
<proteinExistence type="predicted"/>
<dbReference type="Proteomes" id="UP000790787">
    <property type="component" value="Chromosome 20"/>
</dbReference>
<dbReference type="RefSeq" id="XP_075096318.1">
    <property type="nucleotide sequence ID" value="XM_075240217.1"/>
</dbReference>
<reference evidence="1" key="1">
    <citation type="journal article" date="2014" name="Nat. Commun.">
        <title>The tobacco genome sequence and its comparison with those of tomato and potato.</title>
        <authorList>
            <person name="Sierro N."/>
            <person name="Battey J.N."/>
            <person name="Ouadi S."/>
            <person name="Bakaher N."/>
            <person name="Bovet L."/>
            <person name="Willig A."/>
            <person name="Goepfert S."/>
            <person name="Peitsch M.C."/>
            <person name="Ivanov N.V."/>
        </authorList>
    </citation>
    <scope>NUCLEOTIDE SEQUENCE [LARGE SCALE GENOMIC DNA]</scope>
</reference>
<evidence type="ECO:0000313" key="1">
    <source>
        <dbReference type="Proteomes" id="UP000790787"/>
    </source>
</evidence>
<accession>A0AC58TGG9</accession>
<gene>
    <name evidence="2" type="primary">LOC142174424</name>
</gene>
<sequence>MDYVSKWVKAISLPNNEARSVTTFLKKNIFTRFGTPRAILSDGGSHFCNKSFTGLLEKYEVKHKVVTPYHPQSSGQVEVSNRKIKNILAKTVNANRTSWSRKLDDVLWAYRTPFKTPIGTSPYWLVFAMYKERMKFVRDKKILKQEFKSGDLVLLFNPKLKLFSDKLNSTWSSPFKVVNVSPYGAIELESEDGTRTFKVVQNTMKQGARTEENKEKKDSWSTETMRLHNGYADCIVVADTVRKKCKFAI</sequence>
<name>A0AC58TGG9_TOBAC</name>
<reference evidence="2" key="2">
    <citation type="submission" date="2025-08" db="UniProtKB">
        <authorList>
            <consortium name="RefSeq"/>
        </authorList>
    </citation>
    <scope>IDENTIFICATION</scope>
    <source>
        <tissue evidence="2">Leaf</tissue>
    </source>
</reference>
<evidence type="ECO:0000313" key="2">
    <source>
        <dbReference type="RefSeq" id="XP_075096318.1"/>
    </source>
</evidence>
<organism evidence="1 2">
    <name type="scientific">Nicotiana tabacum</name>
    <name type="common">Common tobacco</name>
    <dbReference type="NCBI Taxonomy" id="4097"/>
    <lineage>
        <taxon>Eukaryota</taxon>
        <taxon>Viridiplantae</taxon>
        <taxon>Streptophyta</taxon>
        <taxon>Embryophyta</taxon>
        <taxon>Tracheophyta</taxon>
        <taxon>Spermatophyta</taxon>
        <taxon>Magnoliopsida</taxon>
        <taxon>eudicotyledons</taxon>
        <taxon>Gunneridae</taxon>
        <taxon>Pentapetalae</taxon>
        <taxon>asterids</taxon>
        <taxon>lamiids</taxon>
        <taxon>Solanales</taxon>
        <taxon>Solanaceae</taxon>
        <taxon>Nicotianoideae</taxon>
        <taxon>Nicotianeae</taxon>
        <taxon>Nicotiana</taxon>
    </lineage>
</organism>